<evidence type="ECO:0000256" key="5">
    <source>
        <dbReference type="ARBA" id="ARBA00022989"/>
    </source>
</evidence>
<feature type="transmembrane region" description="Helical" evidence="7">
    <location>
        <begin position="708"/>
        <end position="738"/>
    </location>
</feature>
<feature type="domain" description="ABC3 transporter permease C-terminal" evidence="8">
    <location>
        <begin position="667"/>
        <end position="783"/>
    </location>
</feature>
<dbReference type="PANTHER" id="PTHR30489:SF0">
    <property type="entry name" value="LIPOPROTEIN-RELEASING SYSTEM TRANSMEMBRANE PROTEIN LOLE"/>
    <property type="match status" value="1"/>
</dbReference>
<evidence type="ECO:0000256" key="2">
    <source>
        <dbReference type="ARBA" id="ARBA00005236"/>
    </source>
</evidence>
<comment type="similarity">
    <text evidence="2">Belongs to the ABC-4 integral membrane protein family. LolC/E subfamily.</text>
</comment>
<evidence type="ECO:0000256" key="1">
    <source>
        <dbReference type="ARBA" id="ARBA00004651"/>
    </source>
</evidence>
<dbReference type="RefSeq" id="WP_011312094.1">
    <property type="nucleotide sequence ID" value="NC_007404.1"/>
</dbReference>
<dbReference type="GO" id="GO:0098797">
    <property type="term" value="C:plasma membrane protein complex"/>
    <property type="evidence" value="ECO:0007669"/>
    <property type="project" value="TreeGrafter"/>
</dbReference>
<dbReference type="STRING" id="292415.Tbd_1582"/>
<dbReference type="eggNOG" id="COG0577">
    <property type="taxonomic scope" value="Bacteria"/>
</dbReference>
<evidence type="ECO:0000256" key="6">
    <source>
        <dbReference type="ARBA" id="ARBA00023136"/>
    </source>
</evidence>
<dbReference type="OrthoDB" id="5137249at2"/>
<evidence type="ECO:0000256" key="4">
    <source>
        <dbReference type="ARBA" id="ARBA00022692"/>
    </source>
</evidence>
<dbReference type="AlphaFoldDB" id="Q3SIJ3"/>
<evidence type="ECO:0000259" key="8">
    <source>
        <dbReference type="Pfam" id="PF02687"/>
    </source>
</evidence>
<keyword evidence="6 7" id="KW-0472">Membrane</keyword>
<feature type="domain" description="ABC3 transporter permease C-terminal" evidence="8">
    <location>
        <begin position="273"/>
        <end position="391"/>
    </location>
</feature>
<sequence>MKALDRKLFRDLWHLRGQVLAIAAVIMGGVATMVMSLSTYDSLVTTRDRFYAEYRFADVFVGLKRAPEPVVERLAAIPGVERVETRVRAGVKLEVEGFSDPITGQLLSLPDVGPEVGAAQLNRLHFKRGRSVQPWSSDEVVLSDTFADAHGFQPGDTLAAIINGKRKRLTVVGVAVSPEYVYQIAPGAMFPDFKRYGVLWMGRSALAAAYDMEGGFNHASLTLARDANEQDVIDRADAVLASYGGTGAYGREDQFSNRFLSEELKQLRTMAVVFPAIFLGVAAFLLNIVLSRLIALQREQIAVLEAFGYSYAAIGAHYVKLVLVMSALGVAAGLALGAWFGQGLSHVYTETTFRFPYLDYRLGPGIALIAFLVAAFAAVSGTLVSVVRAVRLPAAEGMRPEMPMAYRTTLAERLGLQRWLAAPSRMILRHVGRHPLKSLLTVLGIACACGLMMVGNYQKGAIDFMVDVQFRQAAREDLGLAFIEPTSGRALHELAALPGVEHVEGYRNVPAILRFGQYRHRASIFGIEPEGQLHRSLNSKLEPVAVPPGGVVLTDHLANEILHVRPGDLLTVEVLEGSRPVRQVPVLGVTKQFLGVSAYMQQASLNELMREGNTVSGAYLAVRPGAETELYARLHERPRVLGMVANKAAVQSFYATIGEFILFYNLVATLLAAAIGFGVVYNSARIGLSERGRELASLRVLGFTRGEIAYILLGELALLTLAAIPVGFVVGIALVGILVVAFQSELYRLPLILTPENYAMGASVVIVSALLSGLLLWHRLGRLDLVAVLKTRE</sequence>
<name>Q3SIJ3_THIDA</name>
<evidence type="ECO:0000313" key="9">
    <source>
        <dbReference type="EMBL" id="AAZ97535.1"/>
    </source>
</evidence>
<organism evidence="9 10">
    <name type="scientific">Thiobacillus denitrificans (strain ATCC 25259 / T1)</name>
    <dbReference type="NCBI Taxonomy" id="292415"/>
    <lineage>
        <taxon>Bacteria</taxon>
        <taxon>Pseudomonadati</taxon>
        <taxon>Pseudomonadota</taxon>
        <taxon>Betaproteobacteria</taxon>
        <taxon>Nitrosomonadales</taxon>
        <taxon>Thiobacillaceae</taxon>
        <taxon>Thiobacillus</taxon>
    </lineage>
</organism>
<comment type="subcellular location">
    <subcellularLocation>
        <location evidence="1">Cell membrane</location>
        <topology evidence="1">Multi-pass membrane protein</topology>
    </subcellularLocation>
</comment>
<dbReference type="PANTHER" id="PTHR30489">
    <property type="entry name" value="LIPOPROTEIN-RELEASING SYSTEM TRANSMEMBRANE PROTEIN LOLE"/>
    <property type="match status" value="1"/>
</dbReference>
<feature type="transmembrane region" description="Helical" evidence="7">
    <location>
        <begin position="362"/>
        <end position="390"/>
    </location>
</feature>
<keyword evidence="3" id="KW-1003">Cell membrane</keyword>
<feature type="transmembrane region" description="Helical" evidence="7">
    <location>
        <begin position="758"/>
        <end position="777"/>
    </location>
</feature>
<keyword evidence="5 7" id="KW-1133">Transmembrane helix</keyword>
<keyword evidence="4 7" id="KW-0812">Transmembrane</keyword>
<dbReference type="EMBL" id="CP000116">
    <property type="protein sequence ID" value="AAZ97535.1"/>
    <property type="molecule type" value="Genomic_DNA"/>
</dbReference>
<keyword evidence="10" id="KW-1185">Reference proteome</keyword>
<dbReference type="InterPro" id="IPR003838">
    <property type="entry name" value="ABC3_permease_C"/>
</dbReference>
<feature type="transmembrane region" description="Helical" evidence="7">
    <location>
        <begin position="661"/>
        <end position="681"/>
    </location>
</feature>
<evidence type="ECO:0000313" key="10">
    <source>
        <dbReference type="Proteomes" id="UP000008291"/>
    </source>
</evidence>
<evidence type="ECO:0000256" key="3">
    <source>
        <dbReference type="ARBA" id="ARBA00022475"/>
    </source>
</evidence>
<gene>
    <name evidence="9" type="ordered locus">Tbd_1582</name>
</gene>
<feature type="transmembrane region" description="Helical" evidence="7">
    <location>
        <begin position="321"/>
        <end position="342"/>
    </location>
</feature>
<dbReference type="HOGENOM" id="CLU_005531_2_0_4"/>
<feature type="transmembrane region" description="Helical" evidence="7">
    <location>
        <begin position="439"/>
        <end position="457"/>
    </location>
</feature>
<reference evidence="9 10" key="1">
    <citation type="journal article" date="2006" name="J. Bacteriol.">
        <title>The genome sequence of the obligately chemolithoautotrophic, facultatively anaerobic bacterium Thiobacillus denitrificans.</title>
        <authorList>
            <person name="Beller H.R."/>
            <person name="Chain P.S."/>
            <person name="Letain T.E."/>
            <person name="Chakicherla A."/>
            <person name="Larimer F.W."/>
            <person name="Richardson P.M."/>
            <person name="Coleman M.A."/>
            <person name="Wood A.P."/>
            <person name="Kelly D.P."/>
        </authorList>
    </citation>
    <scope>NUCLEOTIDE SEQUENCE [LARGE SCALE GENOMIC DNA]</scope>
    <source>
        <strain evidence="9 10">ATCC 25259</strain>
    </source>
</reference>
<protein>
    <recommendedName>
        <fullName evidence="8">ABC3 transporter permease C-terminal domain-containing protein</fullName>
    </recommendedName>
</protein>
<feature type="transmembrane region" description="Helical" evidence="7">
    <location>
        <begin position="20"/>
        <end position="40"/>
    </location>
</feature>
<accession>Q3SIJ3</accession>
<evidence type="ECO:0000256" key="7">
    <source>
        <dbReference type="SAM" id="Phobius"/>
    </source>
</evidence>
<dbReference type="KEGG" id="tbd:Tbd_1582"/>
<feature type="transmembrane region" description="Helical" evidence="7">
    <location>
        <begin position="270"/>
        <end position="290"/>
    </location>
</feature>
<dbReference type="GO" id="GO:0044874">
    <property type="term" value="P:lipoprotein localization to outer membrane"/>
    <property type="evidence" value="ECO:0007669"/>
    <property type="project" value="TreeGrafter"/>
</dbReference>
<dbReference type="Pfam" id="PF02687">
    <property type="entry name" value="FtsX"/>
    <property type="match status" value="2"/>
</dbReference>
<proteinExistence type="inferred from homology"/>
<dbReference type="InterPro" id="IPR051447">
    <property type="entry name" value="Lipoprotein-release_system"/>
</dbReference>
<dbReference type="Proteomes" id="UP000008291">
    <property type="component" value="Chromosome"/>
</dbReference>